<dbReference type="OrthoDB" id="2247630at2"/>
<comment type="caution">
    <text evidence="2">The sequence shown here is derived from an EMBL/GenBank/DDBJ whole genome shotgun (WGS) entry which is preliminary data.</text>
</comment>
<protein>
    <submittedName>
        <fullName evidence="2">Alpha/beta hydrolase</fullName>
    </submittedName>
</protein>
<dbReference type="PRINTS" id="PR00111">
    <property type="entry name" value="ABHYDROLASE"/>
</dbReference>
<feature type="domain" description="AB hydrolase-1" evidence="1">
    <location>
        <begin position="29"/>
        <end position="279"/>
    </location>
</feature>
<gene>
    <name evidence="2" type="ORF">CR164_05080</name>
</gene>
<organism evidence="2 3">
    <name type="scientific">Prosthecochloris marina</name>
    <dbReference type="NCBI Taxonomy" id="2017681"/>
    <lineage>
        <taxon>Bacteria</taxon>
        <taxon>Pseudomonadati</taxon>
        <taxon>Chlorobiota</taxon>
        <taxon>Chlorobiia</taxon>
        <taxon>Chlorobiales</taxon>
        <taxon>Chlorobiaceae</taxon>
        <taxon>Prosthecochloris</taxon>
    </lineage>
</organism>
<dbReference type="GO" id="GO:0016787">
    <property type="term" value="F:hydrolase activity"/>
    <property type="evidence" value="ECO:0007669"/>
    <property type="project" value="UniProtKB-KW"/>
</dbReference>
<dbReference type="Gene3D" id="3.40.50.1820">
    <property type="entry name" value="alpha/beta hydrolase"/>
    <property type="match status" value="1"/>
</dbReference>
<dbReference type="Pfam" id="PF12697">
    <property type="entry name" value="Abhydrolase_6"/>
    <property type="match status" value="1"/>
</dbReference>
<keyword evidence="2" id="KW-0378">Hydrolase</keyword>
<evidence type="ECO:0000313" key="3">
    <source>
        <dbReference type="Proteomes" id="UP000246278"/>
    </source>
</evidence>
<accession>A0A317T770</accession>
<reference evidence="3" key="1">
    <citation type="submission" date="2017-10" db="EMBL/GenBank/DDBJ databases">
        <authorList>
            <person name="Gaisin V.A."/>
            <person name="Rysina M.S."/>
            <person name="Grouzdev D.S."/>
        </authorList>
    </citation>
    <scope>NUCLEOTIDE SEQUENCE [LARGE SCALE GENOMIC DNA]</scope>
    <source>
        <strain evidence="3">V1</strain>
    </source>
</reference>
<sequence length="308" mass="34602">MSYFSSERCTIFYNDAAASNADLKNKPAVLFVNGWAISSRYWKPLIEKLTPDYRCITYDQSGTGKTVIENDHKPSFTIEGFADEAAALIEHLGLNKERNLHIIGHSMGGMVATELSLRYQDIVTSTTILACGIFEENALTSFGLMFLGGLIDFSMGFRNAFRVEPLRTMFIKRAATADIGQEYGDIIVEDFTTSDKDATNAVGHFSIDREVLRAYTEHVIEIPSPVLCCVGMKDHTIPPDGTVTLFHTRKQKSTSPTRLVQFMNLGHLPMLEDPERFAEQLKKHFEFADDFYKNNSCPDNNDDTLQIV</sequence>
<dbReference type="PANTHER" id="PTHR43798">
    <property type="entry name" value="MONOACYLGLYCEROL LIPASE"/>
    <property type="match status" value="1"/>
</dbReference>
<dbReference type="RefSeq" id="WP_110022848.1">
    <property type="nucleotide sequence ID" value="NZ_PDNZ01000003.1"/>
</dbReference>
<name>A0A317T770_9CHLB</name>
<dbReference type="Proteomes" id="UP000246278">
    <property type="component" value="Unassembled WGS sequence"/>
</dbReference>
<keyword evidence="3" id="KW-1185">Reference proteome</keyword>
<dbReference type="SUPFAM" id="SSF53474">
    <property type="entry name" value="alpha/beta-Hydrolases"/>
    <property type="match status" value="1"/>
</dbReference>
<evidence type="ECO:0000313" key="2">
    <source>
        <dbReference type="EMBL" id="PWW82375.1"/>
    </source>
</evidence>
<dbReference type="InterPro" id="IPR000073">
    <property type="entry name" value="AB_hydrolase_1"/>
</dbReference>
<dbReference type="InterPro" id="IPR050266">
    <property type="entry name" value="AB_hydrolase_sf"/>
</dbReference>
<dbReference type="AlphaFoldDB" id="A0A317T770"/>
<proteinExistence type="predicted"/>
<dbReference type="InterPro" id="IPR029058">
    <property type="entry name" value="AB_hydrolase_fold"/>
</dbReference>
<dbReference type="EMBL" id="PDNZ01000003">
    <property type="protein sequence ID" value="PWW82375.1"/>
    <property type="molecule type" value="Genomic_DNA"/>
</dbReference>
<evidence type="ECO:0000259" key="1">
    <source>
        <dbReference type="Pfam" id="PF12697"/>
    </source>
</evidence>